<comment type="caution">
    <text evidence="6">The sequence shown here is derived from an EMBL/GenBank/DDBJ whole genome shotgun (WGS) entry which is preliminary data.</text>
</comment>
<dbReference type="GO" id="GO:0004869">
    <property type="term" value="F:cysteine-type endopeptidase inhibitor activity"/>
    <property type="evidence" value="ECO:0007669"/>
    <property type="project" value="UniProtKB-KW"/>
</dbReference>
<dbReference type="PANTHER" id="PTHR47364:SF2">
    <property type="entry name" value="CYSTEINE PROTEINASE INHIBITOR 5"/>
    <property type="match status" value="1"/>
</dbReference>
<dbReference type="InterPro" id="IPR018073">
    <property type="entry name" value="Prot_inh_cystat_CS"/>
</dbReference>
<dbReference type="Gene3D" id="3.10.450.10">
    <property type="match status" value="1"/>
</dbReference>
<dbReference type="Proteomes" id="UP001418222">
    <property type="component" value="Unassembled WGS sequence"/>
</dbReference>
<keyword evidence="2" id="KW-0646">Protease inhibitor</keyword>
<dbReference type="EMBL" id="JBBWWQ010000013">
    <property type="protein sequence ID" value="KAK8933941.1"/>
    <property type="molecule type" value="Genomic_DNA"/>
</dbReference>
<comment type="similarity">
    <text evidence="1">Belongs to the cystatin family. Phytocystatin subfamily.</text>
</comment>
<feature type="chain" id="PRO_5042828839" evidence="4">
    <location>
        <begin position="23"/>
        <end position="121"/>
    </location>
</feature>
<protein>
    <submittedName>
        <fullName evidence="6">Cysteine proteinase inhibitor 5</fullName>
    </submittedName>
</protein>
<organism evidence="6 7">
    <name type="scientific">Platanthera zijinensis</name>
    <dbReference type="NCBI Taxonomy" id="2320716"/>
    <lineage>
        <taxon>Eukaryota</taxon>
        <taxon>Viridiplantae</taxon>
        <taxon>Streptophyta</taxon>
        <taxon>Embryophyta</taxon>
        <taxon>Tracheophyta</taxon>
        <taxon>Spermatophyta</taxon>
        <taxon>Magnoliopsida</taxon>
        <taxon>Liliopsida</taxon>
        <taxon>Asparagales</taxon>
        <taxon>Orchidaceae</taxon>
        <taxon>Orchidoideae</taxon>
        <taxon>Orchideae</taxon>
        <taxon>Orchidinae</taxon>
        <taxon>Platanthera</taxon>
    </lineage>
</organism>
<keyword evidence="3" id="KW-0789">Thiol protease inhibitor</keyword>
<dbReference type="AlphaFoldDB" id="A0AAP0BB74"/>
<accession>A0AAP0BB74</accession>
<dbReference type="PROSITE" id="PS00287">
    <property type="entry name" value="CYSTATIN"/>
    <property type="match status" value="1"/>
</dbReference>
<evidence type="ECO:0000256" key="2">
    <source>
        <dbReference type="ARBA" id="ARBA00022690"/>
    </source>
</evidence>
<reference evidence="6 7" key="1">
    <citation type="journal article" date="2022" name="Nat. Plants">
        <title>Genomes of leafy and leafless Platanthera orchids illuminate the evolution of mycoheterotrophy.</title>
        <authorList>
            <person name="Li M.H."/>
            <person name="Liu K.W."/>
            <person name="Li Z."/>
            <person name="Lu H.C."/>
            <person name="Ye Q.L."/>
            <person name="Zhang D."/>
            <person name="Wang J.Y."/>
            <person name="Li Y.F."/>
            <person name="Zhong Z.M."/>
            <person name="Liu X."/>
            <person name="Yu X."/>
            <person name="Liu D.K."/>
            <person name="Tu X.D."/>
            <person name="Liu B."/>
            <person name="Hao Y."/>
            <person name="Liao X.Y."/>
            <person name="Jiang Y.T."/>
            <person name="Sun W.H."/>
            <person name="Chen J."/>
            <person name="Chen Y.Q."/>
            <person name="Ai Y."/>
            <person name="Zhai J.W."/>
            <person name="Wu S.S."/>
            <person name="Zhou Z."/>
            <person name="Hsiao Y.Y."/>
            <person name="Wu W.L."/>
            <person name="Chen Y.Y."/>
            <person name="Lin Y.F."/>
            <person name="Hsu J.L."/>
            <person name="Li C.Y."/>
            <person name="Wang Z.W."/>
            <person name="Zhao X."/>
            <person name="Zhong W.Y."/>
            <person name="Ma X.K."/>
            <person name="Ma L."/>
            <person name="Huang J."/>
            <person name="Chen G.Z."/>
            <person name="Huang M.Z."/>
            <person name="Huang L."/>
            <person name="Peng D.H."/>
            <person name="Luo Y.B."/>
            <person name="Zou S.Q."/>
            <person name="Chen S.P."/>
            <person name="Lan S."/>
            <person name="Tsai W.C."/>
            <person name="Van de Peer Y."/>
            <person name="Liu Z.J."/>
        </authorList>
    </citation>
    <scope>NUCLEOTIDE SEQUENCE [LARGE SCALE GENOMIC DNA]</scope>
    <source>
        <strain evidence="6">Lor287</strain>
    </source>
</reference>
<dbReference type="SMART" id="SM00043">
    <property type="entry name" value="CY"/>
    <property type="match status" value="1"/>
</dbReference>
<evidence type="ECO:0000259" key="5">
    <source>
        <dbReference type="SMART" id="SM00043"/>
    </source>
</evidence>
<dbReference type="InterPro" id="IPR000010">
    <property type="entry name" value="Cystatin_dom"/>
</dbReference>
<dbReference type="SUPFAM" id="SSF54403">
    <property type="entry name" value="Cystatin/monellin"/>
    <property type="match status" value="1"/>
</dbReference>
<evidence type="ECO:0000313" key="7">
    <source>
        <dbReference type="Proteomes" id="UP001418222"/>
    </source>
</evidence>
<feature type="domain" description="Cystatin" evidence="5">
    <location>
        <begin position="26"/>
        <end position="115"/>
    </location>
</feature>
<evidence type="ECO:0000256" key="4">
    <source>
        <dbReference type="SAM" id="SignalP"/>
    </source>
</evidence>
<keyword evidence="4" id="KW-0732">Signal</keyword>
<evidence type="ECO:0000256" key="1">
    <source>
        <dbReference type="ARBA" id="ARBA00007233"/>
    </source>
</evidence>
<evidence type="ECO:0000313" key="6">
    <source>
        <dbReference type="EMBL" id="KAK8933941.1"/>
    </source>
</evidence>
<dbReference type="PANTHER" id="PTHR47364">
    <property type="entry name" value="CYSTEINE PROTEINASE INHIBITOR 5"/>
    <property type="match status" value="1"/>
</dbReference>
<dbReference type="Pfam" id="PF16845">
    <property type="entry name" value="SQAPI"/>
    <property type="match status" value="1"/>
</dbReference>
<name>A0AAP0BB74_9ASPA</name>
<keyword evidence="7" id="KW-1185">Reference proteome</keyword>
<sequence length="121" mass="13419">MRALLIFCPLLLSAALLSAAVGRESPMVGGWSPIKNLGDPHVREIANFAVEEHDKQAGENQILIKVLSGETQVVSGVNYRLVIKVADGDALEDFEVIVWDKPWAKFRKLTSFRPIKHQSKP</sequence>
<gene>
    <name evidence="6" type="primary">CYS5</name>
    <name evidence="6" type="ORF">KSP39_PZI015346</name>
</gene>
<dbReference type="InterPro" id="IPR046350">
    <property type="entry name" value="Cystatin_sf"/>
</dbReference>
<evidence type="ECO:0000256" key="3">
    <source>
        <dbReference type="ARBA" id="ARBA00022704"/>
    </source>
</evidence>
<dbReference type="CDD" id="cd00042">
    <property type="entry name" value="CY"/>
    <property type="match status" value="1"/>
</dbReference>
<proteinExistence type="inferred from homology"/>
<feature type="signal peptide" evidence="4">
    <location>
        <begin position="1"/>
        <end position="22"/>
    </location>
</feature>